<reference evidence="2 3" key="1">
    <citation type="submission" date="2017-02" db="EMBL/GenBank/DDBJ databases">
        <title>Natronthermophilus aegyptiacus gen. nov.,sp. nov., an aerobic, extremely halophilic alkalithermophilic archaeon isolated from the athalassohaline Wadi An Natrun, Egypt.</title>
        <authorList>
            <person name="Zhao B."/>
        </authorList>
    </citation>
    <scope>NUCLEOTIDE SEQUENCE [LARGE SCALE GENOMIC DNA]</scope>
    <source>
        <strain evidence="2 3">CGMCC 1.3597</strain>
    </source>
</reference>
<accession>A0A202EAB4</accession>
<dbReference type="AlphaFoldDB" id="A0A202EAB4"/>
<dbReference type="Proteomes" id="UP000196084">
    <property type="component" value="Unassembled WGS sequence"/>
</dbReference>
<dbReference type="Pfam" id="PF26161">
    <property type="entry name" value="DUF8044"/>
    <property type="match status" value="1"/>
</dbReference>
<evidence type="ECO:0000313" key="3">
    <source>
        <dbReference type="Proteomes" id="UP000196084"/>
    </source>
</evidence>
<keyword evidence="1" id="KW-0472">Membrane</keyword>
<keyword evidence="3" id="KW-1185">Reference proteome</keyword>
<organism evidence="2 3">
    <name type="scientific">Natronolimnobius baerhuensis</name>
    <dbReference type="NCBI Taxonomy" id="253108"/>
    <lineage>
        <taxon>Archaea</taxon>
        <taxon>Methanobacteriati</taxon>
        <taxon>Methanobacteriota</taxon>
        <taxon>Stenosarchaea group</taxon>
        <taxon>Halobacteria</taxon>
        <taxon>Halobacteriales</taxon>
        <taxon>Natrialbaceae</taxon>
        <taxon>Natronolimnobius</taxon>
    </lineage>
</organism>
<feature type="transmembrane region" description="Helical" evidence="1">
    <location>
        <begin position="9"/>
        <end position="27"/>
    </location>
</feature>
<keyword evidence="1" id="KW-0812">Transmembrane</keyword>
<dbReference type="OrthoDB" id="146654at2157"/>
<dbReference type="RefSeq" id="WP_176393232.1">
    <property type="nucleotide sequence ID" value="NZ_MWPH01000002.1"/>
</dbReference>
<dbReference type="EMBL" id="MWPH01000002">
    <property type="protein sequence ID" value="OVE85164.1"/>
    <property type="molecule type" value="Genomic_DNA"/>
</dbReference>
<comment type="caution">
    <text evidence="2">The sequence shown here is derived from an EMBL/GenBank/DDBJ whole genome shotgun (WGS) entry which is preliminary data.</text>
</comment>
<dbReference type="InterPro" id="IPR058357">
    <property type="entry name" value="DUF8044"/>
</dbReference>
<feature type="transmembrane region" description="Helical" evidence="1">
    <location>
        <begin position="33"/>
        <end position="51"/>
    </location>
</feature>
<keyword evidence="1" id="KW-1133">Transmembrane helix</keyword>
<proteinExistence type="predicted"/>
<name>A0A202EAB4_9EURY</name>
<evidence type="ECO:0000313" key="2">
    <source>
        <dbReference type="EMBL" id="OVE85164.1"/>
    </source>
</evidence>
<feature type="transmembrane region" description="Helical" evidence="1">
    <location>
        <begin position="63"/>
        <end position="83"/>
    </location>
</feature>
<protein>
    <submittedName>
        <fullName evidence="2">Uncharacterized protein</fullName>
    </submittedName>
</protein>
<sequence length="93" mass="10459">MATERRMQFVHWQLVWMLGSILVLVVFDALSLESVFICSLIGLLIITELTAPFAVEPSWRKRLPWLVIAGLVGFAVVIGRWLLALLPPEMVGL</sequence>
<gene>
    <name evidence="2" type="ORF">B2G88_12570</name>
</gene>
<evidence type="ECO:0000256" key="1">
    <source>
        <dbReference type="SAM" id="Phobius"/>
    </source>
</evidence>